<dbReference type="EMBL" id="QEAO01000010">
    <property type="protein sequence ID" value="TPX35027.1"/>
    <property type="molecule type" value="Genomic_DNA"/>
</dbReference>
<dbReference type="GO" id="GO:0004176">
    <property type="term" value="F:ATP-dependent peptidase activity"/>
    <property type="evidence" value="ECO:0007669"/>
    <property type="project" value="InterPro"/>
</dbReference>
<dbReference type="Pfam" id="PF01434">
    <property type="entry name" value="Peptidase_M41"/>
    <property type="match status" value="1"/>
</dbReference>
<protein>
    <recommendedName>
        <fullName evidence="18">AAA+ ATPase domain-containing protein</fullName>
    </recommendedName>
</protein>
<evidence type="ECO:0000313" key="19">
    <source>
        <dbReference type="EMBL" id="TPX35027.1"/>
    </source>
</evidence>
<comment type="caution">
    <text evidence="19">The sequence shown here is derived from an EMBL/GenBank/DDBJ whole genome shotgun (WGS) entry which is preliminary data.</text>
</comment>
<dbReference type="Gene3D" id="1.10.8.60">
    <property type="match status" value="1"/>
</dbReference>
<dbReference type="FunFam" id="3.40.50.300:FF:000001">
    <property type="entry name" value="ATP-dependent zinc metalloprotease FtsH"/>
    <property type="match status" value="1"/>
</dbReference>
<evidence type="ECO:0000256" key="15">
    <source>
        <dbReference type="ARBA" id="ARBA00023136"/>
    </source>
</evidence>
<dbReference type="SMART" id="SM00382">
    <property type="entry name" value="AAA"/>
    <property type="match status" value="1"/>
</dbReference>
<comment type="similarity">
    <text evidence="4">In the N-terminal section; belongs to the AAA ATPase family.</text>
</comment>
<dbReference type="InterPro" id="IPR000642">
    <property type="entry name" value="Peptidase_M41"/>
</dbReference>
<keyword evidence="5" id="KW-0645">Protease</keyword>
<dbReference type="InterPro" id="IPR011546">
    <property type="entry name" value="Pept_M41_FtsH_extracell"/>
</dbReference>
<dbReference type="Gene3D" id="1.20.58.760">
    <property type="entry name" value="Peptidase M41"/>
    <property type="match status" value="1"/>
</dbReference>
<evidence type="ECO:0000256" key="2">
    <source>
        <dbReference type="ARBA" id="ARBA00004225"/>
    </source>
</evidence>
<keyword evidence="13" id="KW-0482">Metalloprotease</keyword>
<feature type="region of interest" description="Disordered" evidence="16">
    <location>
        <begin position="820"/>
        <end position="856"/>
    </location>
</feature>
<dbReference type="SUPFAM" id="SSF140990">
    <property type="entry name" value="FtsH protease domain-like"/>
    <property type="match status" value="1"/>
</dbReference>
<evidence type="ECO:0000256" key="6">
    <source>
        <dbReference type="ARBA" id="ARBA00022692"/>
    </source>
</evidence>
<name>A0A507C1N6_9FUNG</name>
<evidence type="ECO:0000256" key="8">
    <source>
        <dbReference type="ARBA" id="ARBA00022741"/>
    </source>
</evidence>
<dbReference type="GO" id="GO:0016887">
    <property type="term" value="F:ATP hydrolysis activity"/>
    <property type="evidence" value="ECO:0007669"/>
    <property type="project" value="InterPro"/>
</dbReference>
<evidence type="ECO:0000256" key="10">
    <source>
        <dbReference type="ARBA" id="ARBA00022833"/>
    </source>
</evidence>
<dbReference type="Gene3D" id="3.40.50.300">
    <property type="entry name" value="P-loop containing nucleotide triphosphate hydrolases"/>
    <property type="match status" value="1"/>
</dbReference>
<evidence type="ECO:0000256" key="13">
    <source>
        <dbReference type="ARBA" id="ARBA00023049"/>
    </source>
</evidence>
<feature type="compositionally biased region" description="Basic and acidic residues" evidence="16">
    <location>
        <begin position="148"/>
        <end position="190"/>
    </location>
</feature>
<keyword evidence="11" id="KW-0067">ATP-binding</keyword>
<dbReference type="Proteomes" id="UP000319731">
    <property type="component" value="Unassembled WGS sequence"/>
</dbReference>
<dbReference type="GO" id="GO:0005524">
    <property type="term" value="F:ATP binding"/>
    <property type="evidence" value="ECO:0007669"/>
    <property type="project" value="UniProtKB-KW"/>
</dbReference>
<evidence type="ECO:0000313" key="20">
    <source>
        <dbReference type="Proteomes" id="UP000319731"/>
    </source>
</evidence>
<dbReference type="InterPro" id="IPR050928">
    <property type="entry name" value="ATP-dep_Zn_Metalloprotease"/>
</dbReference>
<keyword evidence="10" id="KW-0862">Zinc</keyword>
<keyword evidence="12 17" id="KW-1133">Transmembrane helix</keyword>
<dbReference type="GO" id="GO:0004222">
    <property type="term" value="F:metalloendopeptidase activity"/>
    <property type="evidence" value="ECO:0007669"/>
    <property type="project" value="InterPro"/>
</dbReference>
<dbReference type="InterPro" id="IPR003593">
    <property type="entry name" value="AAA+_ATPase"/>
</dbReference>
<dbReference type="PANTHER" id="PTHR43655">
    <property type="entry name" value="ATP-DEPENDENT PROTEASE"/>
    <property type="match status" value="1"/>
</dbReference>
<dbReference type="STRING" id="1806994.A0A507C1N6"/>
<feature type="transmembrane region" description="Helical" evidence="17">
    <location>
        <begin position="327"/>
        <end position="346"/>
    </location>
</feature>
<comment type="similarity">
    <text evidence="3">In the C-terminal section; belongs to the peptidase M41 family.</text>
</comment>
<keyword evidence="15 17" id="KW-0472">Membrane</keyword>
<dbReference type="Pfam" id="PF00004">
    <property type="entry name" value="AAA"/>
    <property type="match status" value="1"/>
</dbReference>
<evidence type="ECO:0000256" key="3">
    <source>
        <dbReference type="ARBA" id="ARBA00010044"/>
    </source>
</evidence>
<comment type="cofactor">
    <cofactor evidence="1">
        <name>Zn(2+)</name>
        <dbReference type="ChEBI" id="CHEBI:29105"/>
    </cofactor>
</comment>
<dbReference type="GO" id="GO:0034982">
    <property type="term" value="P:mitochondrial protein processing"/>
    <property type="evidence" value="ECO:0007669"/>
    <property type="project" value="TreeGrafter"/>
</dbReference>
<reference evidence="19 20" key="1">
    <citation type="journal article" date="2019" name="Sci. Rep.">
        <title>Comparative genomics of chytrid fungi reveal insights into the obligate biotrophic and pathogenic lifestyle of Synchytrium endobioticum.</title>
        <authorList>
            <person name="van de Vossenberg B.T.L.H."/>
            <person name="Warris S."/>
            <person name="Nguyen H.D.T."/>
            <person name="van Gent-Pelzer M.P.E."/>
            <person name="Joly D.L."/>
            <person name="van de Geest H.C."/>
            <person name="Bonants P.J.M."/>
            <person name="Smith D.S."/>
            <person name="Levesque C.A."/>
            <person name="van der Lee T.A.J."/>
        </authorList>
    </citation>
    <scope>NUCLEOTIDE SEQUENCE [LARGE SCALE GENOMIC DNA]</scope>
    <source>
        <strain evidence="19 20">JEL517</strain>
    </source>
</reference>
<proteinExistence type="inferred from homology"/>
<dbReference type="RefSeq" id="XP_031025612.1">
    <property type="nucleotide sequence ID" value="XM_031168374.1"/>
</dbReference>
<dbReference type="FunFam" id="1.20.58.760:FF:000003">
    <property type="entry name" value="AFG3-like AAA ATPase 2"/>
    <property type="match status" value="1"/>
</dbReference>
<feature type="compositionally biased region" description="Basic and acidic residues" evidence="16">
    <location>
        <begin position="118"/>
        <end position="128"/>
    </location>
</feature>
<dbReference type="InterPro" id="IPR027417">
    <property type="entry name" value="P-loop_NTPase"/>
</dbReference>
<evidence type="ECO:0000256" key="14">
    <source>
        <dbReference type="ARBA" id="ARBA00023128"/>
    </source>
</evidence>
<dbReference type="FunFam" id="1.10.8.60:FF:000019">
    <property type="entry name" value="AFG3-like AAA ATPase 2"/>
    <property type="match status" value="1"/>
</dbReference>
<keyword evidence="8" id="KW-0547">Nucleotide-binding</keyword>
<dbReference type="Gene3D" id="3.40.1690.20">
    <property type="match status" value="1"/>
</dbReference>
<dbReference type="InterPro" id="IPR003960">
    <property type="entry name" value="ATPase_AAA_CS"/>
</dbReference>
<keyword evidence="9" id="KW-0378">Hydrolase</keyword>
<dbReference type="PANTHER" id="PTHR43655:SF2">
    <property type="entry name" value="AFG3 LIKE MATRIX AAA PEPTIDASE SUBUNIT 2, ISOFORM A"/>
    <property type="match status" value="1"/>
</dbReference>
<evidence type="ECO:0000256" key="9">
    <source>
        <dbReference type="ARBA" id="ARBA00022801"/>
    </source>
</evidence>
<keyword evidence="6 17" id="KW-0812">Transmembrane</keyword>
<dbReference type="InterPro" id="IPR037219">
    <property type="entry name" value="Peptidase_M41-like"/>
</dbReference>
<feature type="domain" description="AAA+ ATPase" evidence="18">
    <location>
        <begin position="414"/>
        <end position="554"/>
    </location>
</feature>
<dbReference type="HAMAP" id="MF_01458">
    <property type="entry name" value="FtsH"/>
    <property type="match status" value="1"/>
</dbReference>
<dbReference type="Pfam" id="PF17862">
    <property type="entry name" value="AAA_lid_3"/>
    <property type="match status" value="1"/>
</dbReference>
<evidence type="ECO:0000256" key="11">
    <source>
        <dbReference type="ARBA" id="ARBA00022840"/>
    </source>
</evidence>
<dbReference type="GO" id="GO:0008270">
    <property type="term" value="F:zinc ion binding"/>
    <property type="evidence" value="ECO:0007669"/>
    <property type="project" value="InterPro"/>
</dbReference>
<keyword evidence="20" id="KW-1185">Reference proteome</keyword>
<accession>A0A507C1N6</accession>
<evidence type="ECO:0000256" key="4">
    <source>
        <dbReference type="ARBA" id="ARBA00010550"/>
    </source>
</evidence>
<dbReference type="InterPro" id="IPR005936">
    <property type="entry name" value="FtsH"/>
</dbReference>
<dbReference type="AlphaFoldDB" id="A0A507C1N6"/>
<feature type="compositionally biased region" description="Low complexity" evidence="16">
    <location>
        <begin position="129"/>
        <end position="142"/>
    </location>
</feature>
<comment type="subcellular location">
    <subcellularLocation>
        <location evidence="2">Mitochondrion membrane</location>
        <topology evidence="2">Multi-pass membrane protein</topology>
    </subcellularLocation>
</comment>
<dbReference type="GO" id="GO:0005745">
    <property type="term" value="C:m-AAA complex"/>
    <property type="evidence" value="ECO:0007669"/>
    <property type="project" value="TreeGrafter"/>
</dbReference>
<keyword evidence="14" id="KW-0496">Mitochondrion</keyword>
<evidence type="ECO:0000259" key="18">
    <source>
        <dbReference type="SMART" id="SM00382"/>
    </source>
</evidence>
<evidence type="ECO:0000256" key="12">
    <source>
        <dbReference type="ARBA" id="ARBA00022989"/>
    </source>
</evidence>
<feature type="compositionally biased region" description="Basic and acidic residues" evidence="16">
    <location>
        <begin position="838"/>
        <end position="856"/>
    </location>
</feature>
<evidence type="ECO:0000256" key="5">
    <source>
        <dbReference type="ARBA" id="ARBA00022670"/>
    </source>
</evidence>
<dbReference type="OrthoDB" id="1413014at2759"/>
<evidence type="ECO:0000256" key="7">
    <source>
        <dbReference type="ARBA" id="ARBA00022723"/>
    </source>
</evidence>
<evidence type="ECO:0000256" key="1">
    <source>
        <dbReference type="ARBA" id="ARBA00001947"/>
    </source>
</evidence>
<dbReference type="GeneID" id="42003671"/>
<dbReference type="NCBIfam" id="TIGR01241">
    <property type="entry name" value="FtsH_fam"/>
    <property type="match status" value="1"/>
</dbReference>
<dbReference type="InterPro" id="IPR041569">
    <property type="entry name" value="AAA_lid_3"/>
</dbReference>
<gene>
    <name evidence="19" type="ORF">SmJEL517_g02446</name>
</gene>
<organism evidence="19 20">
    <name type="scientific">Synchytrium microbalum</name>
    <dbReference type="NCBI Taxonomy" id="1806994"/>
    <lineage>
        <taxon>Eukaryota</taxon>
        <taxon>Fungi</taxon>
        <taxon>Fungi incertae sedis</taxon>
        <taxon>Chytridiomycota</taxon>
        <taxon>Chytridiomycota incertae sedis</taxon>
        <taxon>Chytridiomycetes</taxon>
        <taxon>Synchytriales</taxon>
        <taxon>Synchytriaceae</taxon>
        <taxon>Synchytrium</taxon>
    </lineage>
</organism>
<keyword evidence="7" id="KW-0479">Metal-binding</keyword>
<dbReference type="CDD" id="cd19501">
    <property type="entry name" value="RecA-like_FtsH"/>
    <property type="match status" value="1"/>
</dbReference>
<dbReference type="SUPFAM" id="SSF52540">
    <property type="entry name" value="P-loop containing nucleoside triphosphate hydrolases"/>
    <property type="match status" value="1"/>
</dbReference>
<feature type="region of interest" description="Disordered" evidence="16">
    <location>
        <begin position="93"/>
        <end position="192"/>
    </location>
</feature>
<dbReference type="InterPro" id="IPR003959">
    <property type="entry name" value="ATPase_AAA_core"/>
</dbReference>
<dbReference type="PROSITE" id="PS00674">
    <property type="entry name" value="AAA"/>
    <property type="match status" value="1"/>
</dbReference>
<evidence type="ECO:0000256" key="17">
    <source>
        <dbReference type="SAM" id="Phobius"/>
    </source>
</evidence>
<evidence type="ECO:0000256" key="16">
    <source>
        <dbReference type="SAM" id="MobiDB-lite"/>
    </source>
</evidence>
<dbReference type="Pfam" id="PF06480">
    <property type="entry name" value="FtsH_ext"/>
    <property type="match status" value="1"/>
</dbReference>
<sequence length="856" mass="94358">MPGSSIRLPLETIRRAQSLLCLAHHASTCASSSPLLSRSNNPLLPKTTSIIPSIRSRTSISHYTTTTAHVSIPLRHVHRSRHQLAFNDIIRRWASSDPAPPPPQKDRPKVIPKGFENFFDRPNSEAKSDSSSSESKSSKSSSGSGGNEGDKKDGEKNKKSASENESESKAKRERQREQNRKDSSKDKEPSENTFEVLTSFKLNPTMIFMYGLPALFIAYHFLSQISQEHQITWHEFRVNMLDKGYVDHLVVINKGIVRVYLRPDAPQALPMRGTGGQRPDQSGVGGYYFTIGSIESFERNLESAQRELGVPPRDRIPVSYSNEISTLSLLFNLAPTLILVGVLFWLSRRAAGGGGAGQGIFGIGKSKAKMFNQETDVKVKFKDVAGMDEAKEEIMEFVKFLKDPGIYEKLGAKIPKGAILSGPPGTGKTLLAKATAGEAGVPFLSVSGSEFVEMFVGVGSSRVRDMFAKAKKHAPCIIFIDEIDAIGKARGRGGFAGGNDERESTLNQLLVEMDGFGSSEHVVVLAGTNRPDVLDPALLRPGRFDRHIAIDRPDIKGRVDIFKVHLKPIKTTEDLERLSRKLAALTPGFSGADIANVCNEAALIAARGHAETVVEKHFEAAIERVIAGLEKKSRVLSPEEKTIVAHHEAGHAVAGWYLQHASPLLKVSIIPRGVAALGYAQYLPKEQYLHSTLQMLDMTCMTLGGRVAEEIFFASITTGAQDDLQKVTRMAYAQVMTYGMGKAIGPISYGRGDDNSQQLQKPYSEETSRLIDEEVRSIIASAYTRTKDLLLERKAEVEKVAKLLLEREVISREDISALIGPRPWPEPRDFQDYVQARTDSDILEKQKHSTEHEQRS</sequence>
<dbReference type="GO" id="GO:0030163">
    <property type="term" value="P:protein catabolic process"/>
    <property type="evidence" value="ECO:0007669"/>
    <property type="project" value="UniProtKB-ARBA"/>
</dbReference>